<organism evidence="1 2">
    <name type="scientific">Rhizobium quercicola</name>
    <dbReference type="NCBI Taxonomy" id="2901226"/>
    <lineage>
        <taxon>Bacteria</taxon>
        <taxon>Pseudomonadati</taxon>
        <taxon>Pseudomonadota</taxon>
        <taxon>Alphaproteobacteria</taxon>
        <taxon>Hyphomicrobiales</taxon>
        <taxon>Rhizobiaceae</taxon>
        <taxon>Rhizobium/Agrobacterium group</taxon>
        <taxon>Rhizobium</taxon>
    </lineage>
</organism>
<keyword evidence="2" id="KW-1185">Reference proteome</keyword>
<sequence>MKHLAIIGNAPEFDRRAVDFADFDHIVRFNNTAGFGTTSGTKISELVLVSRGGQPAEWLADPAFVQRPAVRQARLVTLVFPPSDKPDDACHADALQRLLSPHGKAVRCIDAATEGRARALLVAHGGAATAALSSGFLYTFMALEAEESRAEPFHVFGFGFEGWDGHAWDAERSWFEAGHDAGRLVLHPLRQRG</sequence>
<dbReference type="AlphaFoldDB" id="A0A9X1NY45"/>
<gene>
    <name evidence="1" type="ORF">LRX75_20600</name>
</gene>
<name>A0A9X1NY45_9HYPH</name>
<evidence type="ECO:0000313" key="1">
    <source>
        <dbReference type="EMBL" id="MCD7111441.1"/>
    </source>
</evidence>
<proteinExistence type="predicted"/>
<dbReference type="EMBL" id="JAJOZR010000016">
    <property type="protein sequence ID" value="MCD7111441.1"/>
    <property type="molecule type" value="Genomic_DNA"/>
</dbReference>
<evidence type="ECO:0000313" key="2">
    <source>
        <dbReference type="Proteomes" id="UP001139089"/>
    </source>
</evidence>
<reference evidence="1" key="1">
    <citation type="submission" date="2021-12" db="EMBL/GenBank/DDBJ databases">
        <authorList>
            <person name="Li Y."/>
        </authorList>
    </citation>
    <scope>NUCLEOTIDE SEQUENCE</scope>
    <source>
        <strain evidence="1">DKSPLA3</strain>
    </source>
</reference>
<dbReference type="Proteomes" id="UP001139089">
    <property type="component" value="Unassembled WGS sequence"/>
</dbReference>
<comment type="caution">
    <text evidence="1">The sequence shown here is derived from an EMBL/GenBank/DDBJ whole genome shotgun (WGS) entry which is preliminary data.</text>
</comment>
<dbReference type="RefSeq" id="WP_231816527.1">
    <property type="nucleotide sequence ID" value="NZ_JAJOZR010000016.1"/>
</dbReference>
<accession>A0A9X1NY45</accession>
<protein>
    <submittedName>
        <fullName evidence="1">Uncharacterized protein</fullName>
    </submittedName>
</protein>